<dbReference type="InterPro" id="IPR003369">
    <property type="entry name" value="TatA/B/E"/>
</dbReference>
<keyword evidence="6 9" id="KW-1133">Transmembrane helix</keyword>
<keyword evidence="2 9" id="KW-0813">Transport</keyword>
<dbReference type="STRING" id="364032.SAMN05443662_0078"/>
<evidence type="ECO:0000313" key="13">
    <source>
        <dbReference type="Proteomes" id="UP000198461"/>
    </source>
</evidence>
<evidence type="ECO:0000256" key="6">
    <source>
        <dbReference type="ARBA" id="ARBA00022989"/>
    </source>
</evidence>
<dbReference type="NCBIfam" id="TIGR01410">
    <property type="entry name" value="tatB"/>
    <property type="match status" value="1"/>
</dbReference>
<reference evidence="13" key="1">
    <citation type="submission" date="2016-11" db="EMBL/GenBank/DDBJ databases">
        <authorList>
            <person name="Varghese N."/>
            <person name="Submissions S."/>
        </authorList>
    </citation>
    <scope>NUCLEOTIDE SEQUENCE [LARGE SCALE GENOMIC DNA]</scope>
    <source>
        <strain evidence="13">DSM 17737</strain>
    </source>
</reference>
<keyword evidence="4 9" id="KW-0812">Transmembrane</keyword>
<evidence type="ECO:0000313" key="12">
    <source>
        <dbReference type="EMBL" id="SIN69104.1"/>
    </source>
</evidence>
<proteinExistence type="inferred from homology"/>
<name>A0A1N6DEP6_9GAMM</name>
<dbReference type="RefSeq" id="WP_074200430.1">
    <property type="nucleotide sequence ID" value="NZ_FSRE01000001.1"/>
</dbReference>
<organism evidence="12 13">
    <name type="scientific">Sulfurivirga caldicuralii</name>
    <dbReference type="NCBI Taxonomy" id="364032"/>
    <lineage>
        <taxon>Bacteria</taxon>
        <taxon>Pseudomonadati</taxon>
        <taxon>Pseudomonadota</taxon>
        <taxon>Gammaproteobacteria</taxon>
        <taxon>Thiotrichales</taxon>
        <taxon>Piscirickettsiaceae</taxon>
        <taxon>Sulfurivirga</taxon>
    </lineage>
</organism>
<dbReference type="Pfam" id="PF02416">
    <property type="entry name" value="TatA_B_E"/>
    <property type="match status" value="1"/>
</dbReference>
<dbReference type="PANTHER" id="PTHR33162">
    <property type="entry name" value="SEC-INDEPENDENT PROTEIN TRANSLOCASE PROTEIN TATA, CHLOROPLASTIC"/>
    <property type="match status" value="1"/>
</dbReference>
<dbReference type="GO" id="GO:0033281">
    <property type="term" value="C:TAT protein transport complex"/>
    <property type="evidence" value="ECO:0007669"/>
    <property type="project" value="UniProtKB-UniRule"/>
</dbReference>
<evidence type="ECO:0000256" key="9">
    <source>
        <dbReference type="HAMAP-Rule" id="MF_00237"/>
    </source>
</evidence>
<evidence type="ECO:0000256" key="11">
    <source>
        <dbReference type="SAM" id="Phobius"/>
    </source>
</evidence>
<evidence type="ECO:0000256" key="7">
    <source>
        <dbReference type="ARBA" id="ARBA00023010"/>
    </source>
</evidence>
<dbReference type="Proteomes" id="UP000198461">
    <property type="component" value="Unassembled WGS sequence"/>
</dbReference>
<evidence type="ECO:0000256" key="8">
    <source>
        <dbReference type="ARBA" id="ARBA00023136"/>
    </source>
</evidence>
<evidence type="ECO:0000256" key="5">
    <source>
        <dbReference type="ARBA" id="ARBA00022927"/>
    </source>
</evidence>
<comment type="subcellular location">
    <subcellularLocation>
        <location evidence="9">Cell membrane</location>
        <topology evidence="9">Single-pass membrane protein</topology>
    </subcellularLocation>
    <subcellularLocation>
        <location evidence="1">Membrane</location>
        <topology evidence="1">Single-pass membrane protein</topology>
    </subcellularLocation>
</comment>
<comment type="function">
    <text evidence="9">Part of the twin-arginine translocation (Tat) system that transports large folded proteins containing a characteristic twin-arginine motif in their signal peptide across membranes. Together with TatC, TatB is part of a receptor directly interacting with Tat signal peptides. TatB may form an oligomeric binding site that transiently accommodates folded Tat precursor proteins before their translocation.</text>
</comment>
<comment type="similarity">
    <text evidence="9">Belongs to the TatB family.</text>
</comment>
<dbReference type="InterPro" id="IPR018448">
    <property type="entry name" value="TatB"/>
</dbReference>
<evidence type="ECO:0000256" key="2">
    <source>
        <dbReference type="ARBA" id="ARBA00022448"/>
    </source>
</evidence>
<keyword evidence="3 9" id="KW-1003">Cell membrane</keyword>
<feature type="region of interest" description="Disordered" evidence="10">
    <location>
        <begin position="97"/>
        <end position="158"/>
    </location>
</feature>
<dbReference type="AlphaFoldDB" id="A0A1N6DEP6"/>
<dbReference type="EMBL" id="FSRE01000001">
    <property type="protein sequence ID" value="SIN69104.1"/>
    <property type="molecule type" value="Genomic_DNA"/>
</dbReference>
<dbReference type="PRINTS" id="PR01506">
    <property type="entry name" value="TATBPROTEIN"/>
</dbReference>
<feature type="transmembrane region" description="Helical" evidence="11">
    <location>
        <begin position="6"/>
        <end position="22"/>
    </location>
</feature>
<comment type="subunit">
    <text evidence="9">The Tat system comprises two distinct complexes: a TatABC complex, containing multiple copies of TatA, TatB and TatC subunits, and a separate TatA complex, containing only TatA subunits. Substrates initially bind to the TatABC complex, which probably triggers association of the separate TatA complex to form the active translocon.</text>
</comment>
<evidence type="ECO:0000256" key="1">
    <source>
        <dbReference type="ARBA" id="ARBA00004167"/>
    </source>
</evidence>
<dbReference type="GO" id="GO:0043953">
    <property type="term" value="P:protein transport by the Tat complex"/>
    <property type="evidence" value="ECO:0007669"/>
    <property type="project" value="UniProtKB-UniRule"/>
</dbReference>
<dbReference type="PANTHER" id="PTHR33162:SF1">
    <property type="entry name" value="SEC-INDEPENDENT PROTEIN TRANSLOCASE PROTEIN TATA, CHLOROPLASTIC"/>
    <property type="match status" value="1"/>
</dbReference>
<keyword evidence="13" id="KW-1185">Reference proteome</keyword>
<accession>A0A1N6DEP6</accession>
<keyword evidence="8 9" id="KW-0472">Membrane</keyword>
<dbReference type="HAMAP" id="MF_00237">
    <property type="entry name" value="TatB"/>
    <property type="match status" value="1"/>
</dbReference>
<evidence type="ECO:0000256" key="3">
    <source>
        <dbReference type="ARBA" id="ARBA00022475"/>
    </source>
</evidence>
<keyword evidence="7 9" id="KW-0811">Translocation</keyword>
<evidence type="ECO:0000256" key="4">
    <source>
        <dbReference type="ARBA" id="ARBA00022692"/>
    </source>
</evidence>
<dbReference type="OrthoDB" id="9816005at2"/>
<dbReference type="GO" id="GO:0008320">
    <property type="term" value="F:protein transmembrane transporter activity"/>
    <property type="evidence" value="ECO:0007669"/>
    <property type="project" value="UniProtKB-UniRule"/>
</dbReference>
<gene>
    <name evidence="9" type="primary">tatB</name>
    <name evidence="12" type="ORF">SAMN05443662_0078</name>
</gene>
<protein>
    <recommendedName>
        <fullName evidence="9">Sec-independent protein translocase protein TatB</fullName>
    </recommendedName>
</protein>
<feature type="compositionally biased region" description="Basic and acidic residues" evidence="10">
    <location>
        <begin position="131"/>
        <end position="145"/>
    </location>
</feature>
<keyword evidence="5 9" id="KW-0653">Protein transport</keyword>
<dbReference type="Gene3D" id="1.20.5.3310">
    <property type="match status" value="1"/>
</dbReference>
<sequence length="158" mass="17724">MFDIGGLEILLVLIIALLVIGPERMPEVARQIGRFVAKTRNFIRSVQEESELKETVAELRRELDLREETAQLREIEQDLQHDLYGNLREAQNDLADELDLDKLQRPTFGGSEPPPLHIDKQDPTAAAAPKKAAETPDRPEPKTAEKPSVQPVEHSTSS</sequence>
<evidence type="ECO:0000256" key="10">
    <source>
        <dbReference type="SAM" id="MobiDB-lite"/>
    </source>
</evidence>